<dbReference type="CDD" id="cd00383">
    <property type="entry name" value="trans_reg_C"/>
    <property type="match status" value="1"/>
</dbReference>
<keyword evidence="5" id="KW-0804">Transcription</keyword>
<dbReference type="InterPro" id="IPR039420">
    <property type="entry name" value="WalR-like"/>
</dbReference>
<dbReference type="PROSITE" id="PS50110">
    <property type="entry name" value="RESPONSE_REGULATORY"/>
    <property type="match status" value="1"/>
</dbReference>
<name>A0ABT6N674_9SPHN</name>
<dbReference type="InterPro" id="IPR001867">
    <property type="entry name" value="OmpR/PhoB-type_DNA-bd"/>
</dbReference>
<dbReference type="Pfam" id="PF00072">
    <property type="entry name" value="Response_reg"/>
    <property type="match status" value="1"/>
</dbReference>
<dbReference type="Gene3D" id="6.10.250.690">
    <property type="match status" value="1"/>
</dbReference>
<feature type="modified residue" description="4-aspartylphosphate" evidence="6">
    <location>
        <position position="63"/>
    </location>
</feature>
<sequence length="243" mass="26791">MAVLPDRTVATLAHLLVVDDDAGIRVLLAERLGAYGYRVTTAASVAEMDRVLARDTIDLILLDVMMPGEDGLSACRRLVQQGGPPVIILSALGDEQDRIVGLEIGADHYLSKPCSPREILAHVRALLRRSAAAETSSDDRRGFVFDGWRMDLDSHELLDPEGVLVHLSDGEFAVLRAFVEHPRRVLTREALLHAARGPDSDAFDRAIDVQVSRLRRKLRAGESDLIRTVRNEGYLFVPKVTPT</sequence>
<feature type="DNA-binding region" description="OmpR/PhoB-type" evidence="7">
    <location>
        <begin position="140"/>
        <end position="238"/>
    </location>
</feature>
<keyword evidence="2" id="KW-0902">Two-component regulatory system</keyword>
<keyword evidence="4 7" id="KW-0238">DNA-binding</keyword>
<protein>
    <submittedName>
        <fullName evidence="10">Response regulator</fullName>
    </submittedName>
</protein>
<organism evidence="10 11">
    <name type="scientific">Sphingomonas oryzagri</name>
    <dbReference type="NCBI Taxonomy" id="3042314"/>
    <lineage>
        <taxon>Bacteria</taxon>
        <taxon>Pseudomonadati</taxon>
        <taxon>Pseudomonadota</taxon>
        <taxon>Alphaproteobacteria</taxon>
        <taxon>Sphingomonadales</taxon>
        <taxon>Sphingomonadaceae</taxon>
        <taxon>Sphingomonas</taxon>
    </lineage>
</organism>
<dbReference type="CDD" id="cd17574">
    <property type="entry name" value="REC_OmpR"/>
    <property type="match status" value="1"/>
</dbReference>
<evidence type="ECO:0000313" key="10">
    <source>
        <dbReference type="EMBL" id="MDH7640607.1"/>
    </source>
</evidence>
<evidence type="ECO:0000256" key="2">
    <source>
        <dbReference type="ARBA" id="ARBA00023012"/>
    </source>
</evidence>
<dbReference type="InterPro" id="IPR036388">
    <property type="entry name" value="WH-like_DNA-bd_sf"/>
</dbReference>
<evidence type="ECO:0000256" key="5">
    <source>
        <dbReference type="ARBA" id="ARBA00023163"/>
    </source>
</evidence>
<dbReference type="Pfam" id="PF00486">
    <property type="entry name" value="Trans_reg_C"/>
    <property type="match status" value="1"/>
</dbReference>
<dbReference type="PANTHER" id="PTHR48111:SF4">
    <property type="entry name" value="DNA-BINDING DUAL TRANSCRIPTIONAL REGULATOR OMPR"/>
    <property type="match status" value="1"/>
</dbReference>
<evidence type="ECO:0000313" key="11">
    <source>
        <dbReference type="Proteomes" id="UP001160625"/>
    </source>
</evidence>
<dbReference type="InterPro" id="IPR016032">
    <property type="entry name" value="Sig_transdc_resp-reg_C-effctor"/>
</dbReference>
<proteinExistence type="predicted"/>
<evidence type="ECO:0000256" key="4">
    <source>
        <dbReference type="ARBA" id="ARBA00023125"/>
    </source>
</evidence>
<dbReference type="Gene3D" id="1.10.10.10">
    <property type="entry name" value="Winged helix-like DNA-binding domain superfamily/Winged helix DNA-binding domain"/>
    <property type="match status" value="1"/>
</dbReference>
<comment type="caution">
    <text evidence="10">The sequence shown here is derived from an EMBL/GenBank/DDBJ whole genome shotgun (WGS) entry which is preliminary data.</text>
</comment>
<evidence type="ECO:0000256" key="6">
    <source>
        <dbReference type="PROSITE-ProRule" id="PRU00169"/>
    </source>
</evidence>
<evidence type="ECO:0000256" key="7">
    <source>
        <dbReference type="PROSITE-ProRule" id="PRU01091"/>
    </source>
</evidence>
<dbReference type="Proteomes" id="UP001160625">
    <property type="component" value="Unassembled WGS sequence"/>
</dbReference>
<dbReference type="EMBL" id="JARYGZ010000003">
    <property type="protein sequence ID" value="MDH7640607.1"/>
    <property type="molecule type" value="Genomic_DNA"/>
</dbReference>
<keyword evidence="3" id="KW-0805">Transcription regulation</keyword>
<evidence type="ECO:0000256" key="1">
    <source>
        <dbReference type="ARBA" id="ARBA00022553"/>
    </source>
</evidence>
<dbReference type="Gene3D" id="3.40.50.2300">
    <property type="match status" value="1"/>
</dbReference>
<dbReference type="SMART" id="SM00862">
    <property type="entry name" value="Trans_reg_C"/>
    <property type="match status" value="1"/>
</dbReference>
<evidence type="ECO:0000256" key="3">
    <source>
        <dbReference type="ARBA" id="ARBA00023015"/>
    </source>
</evidence>
<evidence type="ECO:0000259" key="8">
    <source>
        <dbReference type="PROSITE" id="PS50110"/>
    </source>
</evidence>
<dbReference type="InterPro" id="IPR011006">
    <property type="entry name" value="CheY-like_superfamily"/>
</dbReference>
<dbReference type="RefSeq" id="WP_281045958.1">
    <property type="nucleotide sequence ID" value="NZ_JARYGZ010000003.1"/>
</dbReference>
<dbReference type="InterPro" id="IPR001789">
    <property type="entry name" value="Sig_transdc_resp-reg_receiver"/>
</dbReference>
<accession>A0ABT6N674</accession>
<keyword evidence="11" id="KW-1185">Reference proteome</keyword>
<dbReference type="SMART" id="SM00448">
    <property type="entry name" value="REC"/>
    <property type="match status" value="1"/>
</dbReference>
<reference evidence="10" key="1">
    <citation type="submission" date="2023-04" db="EMBL/GenBank/DDBJ databases">
        <title>Sphingomonas sp. MAHUQ-71 isolated from rice field.</title>
        <authorList>
            <person name="Huq M.A."/>
        </authorList>
    </citation>
    <scope>NUCLEOTIDE SEQUENCE</scope>
    <source>
        <strain evidence="10">MAHUQ-71</strain>
    </source>
</reference>
<dbReference type="SUPFAM" id="SSF46894">
    <property type="entry name" value="C-terminal effector domain of the bipartite response regulators"/>
    <property type="match status" value="1"/>
</dbReference>
<keyword evidence="1 6" id="KW-0597">Phosphoprotein</keyword>
<gene>
    <name evidence="10" type="ORF">QGN17_17875</name>
</gene>
<dbReference type="PROSITE" id="PS51755">
    <property type="entry name" value="OMPR_PHOB"/>
    <property type="match status" value="1"/>
</dbReference>
<dbReference type="PANTHER" id="PTHR48111">
    <property type="entry name" value="REGULATOR OF RPOS"/>
    <property type="match status" value="1"/>
</dbReference>
<feature type="domain" description="OmpR/PhoB-type" evidence="9">
    <location>
        <begin position="140"/>
        <end position="238"/>
    </location>
</feature>
<evidence type="ECO:0000259" key="9">
    <source>
        <dbReference type="PROSITE" id="PS51755"/>
    </source>
</evidence>
<dbReference type="SUPFAM" id="SSF52172">
    <property type="entry name" value="CheY-like"/>
    <property type="match status" value="1"/>
</dbReference>
<feature type="domain" description="Response regulatory" evidence="8">
    <location>
        <begin position="14"/>
        <end position="127"/>
    </location>
</feature>